<evidence type="ECO:0000256" key="11">
    <source>
        <dbReference type="SAM" id="Phobius"/>
    </source>
</evidence>
<evidence type="ECO:0000256" key="8">
    <source>
        <dbReference type="ARBA" id="ARBA00022989"/>
    </source>
</evidence>
<dbReference type="GO" id="GO:0005789">
    <property type="term" value="C:endoplasmic reticulum membrane"/>
    <property type="evidence" value="ECO:0007669"/>
    <property type="project" value="UniProtKB-SubCell"/>
</dbReference>
<organism evidence="12 13">
    <name type="scientific">Zostera marina</name>
    <name type="common">Eelgrass</name>
    <dbReference type="NCBI Taxonomy" id="29655"/>
    <lineage>
        <taxon>Eukaryota</taxon>
        <taxon>Viridiplantae</taxon>
        <taxon>Streptophyta</taxon>
        <taxon>Embryophyta</taxon>
        <taxon>Tracheophyta</taxon>
        <taxon>Spermatophyta</taxon>
        <taxon>Magnoliopsida</taxon>
        <taxon>Liliopsida</taxon>
        <taxon>Zosteraceae</taxon>
        <taxon>Zostera</taxon>
    </lineage>
</organism>
<dbReference type="GO" id="GO:0016192">
    <property type="term" value="P:vesicle-mediated transport"/>
    <property type="evidence" value="ECO:0007669"/>
    <property type="project" value="UniProtKB-KW"/>
</dbReference>
<keyword evidence="6" id="KW-0931">ER-Golgi transport</keyword>
<evidence type="ECO:0000256" key="10">
    <source>
        <dbReference type="ARBA" id="ARBA00023170"/>
    </source>
</evidence>
<keyword evidence="7" id="KW-0653">Protein transport</keyword>
<reference evidence="13" key="1">
    <citation type="journal article" date="2016" name="Nature">
        <title>The genome of the seagrass Zostera marina reveals angiosperm adaptation to the sea.</title>
        <authorList>
            <person name="Olsen J.L."/>
            <person name="Rouze P."/>
            <person name="Verhelst B."/>
            <person name="Lin Y.-C."/>
            <person name="Bayer T."/>
            <person name="Collen J."/>
            <person name="Dattolo E."/>
            <person name="De Paoli E."/>
            <person name="Dittami S."/>
            <person name="Maumus F."/>
            <person name="Michel G."/>
            <person name="Kersting A."/>
            <person name="Lauritano C."/>
            <person name="Lohaus R."/>
            <person name="Toepel M."/>
            <person name="Tonon T."/>
            <person name="Vanneste K."/>
            <person name="Amirebrahimi M."/>
            <person name="Brakel J."/>
            <person name="Bostroem C."/>
            <person name="Chovatia M."/>
            <person name="Grimwood J."/>
            <person name="Jenkins J.W."/>
            <person name="Jueterbock A."/>
            <person name="Mraz A."/>
            <person name="Stam W.T."/>
            <person name="Tice H."/>
            <person name="Bornberg-Bauer E."/>
            <person name="Green P.J."/>
            <person name="Pearson G.A."/>
            <person name="Procaccini G."/>
            <person name="Duarte C.M."/>
            <person name="Schmutz J."/>
            <person name="Reusch T.B.H."/>
            <person name="Van de Peer Y."/>
        </authorList>
    </citation>
    <scope>NUCLEOTIDE SEQUENCE [LARGE SCALE GENOMIC DNA]</scope>
    <source>
        <strain evidence="13">cv. Finnish</strain>
    </source>
</reference>
<comment type="subcellular location">
    <subcellularLocation>
        <location evidence="1">Endoplasmic reticulum membrane</location>
        <topology evidence="1">Multi-pass membrane protein</topology>
    </subcellularLocation>
</comment>
<feature type="transmembrane region" description="Helical" evidence="11">
    <location>
        <begin position="170"/>
        <end position="187"/>
    </location>
</feature>
<keyword evidence="9 11" id="KW-0472">Membrane</keyword>
<keyword evidence="10 12" id="KW-0675">Receptor</keyword>
<feature type="transmembrane region" description="Helical" evidence="11">
    <location>
        <begin position="110"/>
        <end position="129"/>
    </location>
</feature>
<dbReference type="Proteomes" id="UP000036987">
    <property type="component" value="Unassembled WGS sequence"/>
</dbReference>
<sequence length="279" mass="32172">MAIRRVASAFAFGKSLIKMVTGWLKRRPPKMKAFLSSIAVMLIVLFLTVIHFNLFIASEICHYLGISILIYKLVKERTCAGLSLKSQELTALFLAVRLYCSFVMELNLHTFIDSATLLNTLWVIYMIRFRLKSTYMIDQDDFSHVYMIAPCAILPFIFHPRTDHYFLYEYLWAFCVYMESISVLPQLRLIQNMMFVEPITAHYVFALGIARLFNCTQWALQLLGTHGGLLTFMAYDEPWPAMVLISEIVQTFILADFCYYYIKSILGGQVTLRLPSGVV</sequence>
<evidence type="ECO:0000313" key="12">
    <source>
        <dbReference type="EMBL" id="KMZ66291.1"/>
    </source>
</evidence>
<evidence type="ECO:0000256" key="1">
    <source>
        <dbReference type="ARBA" id="ARBA00004477"/>
    </source>
</evidence>
<keyword evidence="8 11" id="KW-1133">Transmembrane helix</keyword>
<dbReference type="AlphaFoldDB" id="A0A0K9PBF6"/>
<evidence type="ECO:0000256" key="6">
    <source>
        <dbReference type="ARBA" id="ARBA00022892"/>
    </source>
</evidence>
<keyword evidence="5" id="KW-0256">Endoplasmic reticulum</keyword>
<dbReference type="GO" id="GO:0006621">
    <property type="term" value="P:protein retention in ER lumen"/>
    <property type="evidence" value="ECO:0007669"/>
    <property type="project" value="InterPro"/>
</dbReference>
<comment type="caution">
    <text evidence="12">The sequence shown here is derived from an EMBL/GenBank/DDBJ whole genome shotgun (WGS) entry which is preliminary data.</text>
</comment>
<evidence type="ECO:0000256" key="7">
    <source>
        <dbReference type="ARBA" id="ARBA00022927"/>
    </source>
</evidence>
<evidence type="ECO:0000256" key="2">
    <source>
        <dbReference type="ARBA" id="ARBA00010120"/>
    </source>
</evidence>
<gene>
    <name evidence="12" type="ORF">ZOSMA_2G03050</name>
</gene>
<accession>A0A0K9PBF6</accession>
<dbReference type="STRING" id="29655.A0A0K9PBF6"/>
<dbReference type="GO" id="GO:0015031">
    <property type="term" value="P:protein transport"/>
    <property type="evidence" value="ECO:0007669"/>
    <property type="project" value="UniProtKB-KW"/>
</dbReference>
<dbReference type="PANTHER" id="PTHR10585">
    <property type="entry name" value="ER LUMEN PROTEIN RETAINING RECEPTOR"/>
    <property type="match status" value="1"/>
</dbReference>
<keyword evidence="13" id="KW-1185">Reference proteome</keyword>
<comment type="similarity">
    <text evidence="2">Belongs to the ERD2 family.</text>
</comment>
<dbReference type="PRINTS" id="PR00660">
    <property type="entry name" value="ERLUMENR"/>
</dbReference>
<keyword evidence="3" id="KW-0813">Transport</keyword>
<evidence type="ECO:0000256" key="9">
    <source>
        <dbReference type="ARBA" id="ARBA00023136"/>
    </source>
</evidence>
<evidence type="ECO:0000313" key="13">
    <source>
        <dbReference type="Proteomes" id="UP000036987"/>
    </source>
</evidence>
<dbReference type="Pfam" id="PF00810">
    <property type="entry name" value="ER_lumen_recept"/>
    <property type="match status" value="1"/>
</dbReference>
<feature type="transmembrane region" description="Helical" evidence="11">
    <location>
        <begin position="239"/>
        <end position="262"/>
    </location>
</feature>
<dbReference type="GO" id="GO:0046923">
    <property type="term" value="F:ER retention sequence binding"/>
    <property type="evidence" value="ECO:0007669"/>
    <property type="project" value="InterPro"/>
</dbReference>
<dbReference type="OrthoDB" id="7694678at2759"/>
<proteinExistence type="inferred from homology"/>
<feature type="transmembrane region" description="Helical" evidence="11">
    <location>
        <begin position="33"/>
        <end position="50"/>
    </location>
</feature>
<evidence type="ECO:0000256" key="5">
    <source>
        <dbReference type="ARBA" id="ARBA00022824"/>
    </source>
</evidence>
<dbReference type="InterPro" id="IPR000133">
    <property type="entry name" value="ER_ret_rcpt"/>
</dbReference>
<dbReference type="EMBL" id="LFYR01000981">
    <property type="protein sequence ID" value="KMZ66291.1"/>
    <property type="molecule type" value="Genomic_DNA"/>
</dbReference>
<evidence type="ECO:0000256" key="3">
    <source>
        <dbReference type="ARBA" id="ARBA00022448"/>
    </source>
</evidence>
<name>A0A0K9PBF6_ZOSMR</name>
<protein>
    <submittedName>
        <fullName evidence="12">Putative ER lumen protein retaining receptor</fullName>
    </submittedName>
</protein>
<evidence type="ECO:0000256" key="4">
    <source>
        <dbReference type="ARBA" id="ARBA00022692"/>
    </source>
</evidence>
<feature type="transmembrane region" description="Helical" evidence="11">
    <location>
        <begin position="199"/>
        <end position="219"/>
    </location>
</feature>
<keyword evidence="4 11" id="KW-0812">Transmembrane</keyword>
<feature type="transmembrane region" description="Helical" evidence="11">
    <location>
        <begin position="141"/>
        <end position="158"/>
    </location>
</feature>